<organism evidence="1">
    <name type="scientific">Phytophthora nicotianae</name>
    <name type="common">Potato buckeye rot agent</name>
    <name type="synonym">Phytophthora parasitica</name>
    <dbReference type="NCBI Taxonomy" id="4792"/>
    <lineage>
        <taxon>Eukaryota</taxon>
        <taxon>Sar</taxon>
        <taxon>Stramenopiles</taxon>
        <taxon>Oomycota</taxon>
        <taxon>Peronosporomycetes</taxon>
        <taxon>Peronosporales</taxon>
        <taxon>Peronosporaceae</taxon>
        <taxon>Phytophthora</taxon>
    </lineage>
</organism>
<protein>
    <submittedName>
        <fullName evidence="1">Uncharacterized protein</fullName>
    </submittedName>
</protein>
<accession>W2M328</accession>
<evidence type="ECO:0000313" key="1">
    <source>
        <dbReference type="EMBL" id="ETM30797.1"/>
    </source>
</evidence>
<reference evidence="1" key="1">
    <citation type="submission" date="2013-11" db="EMBL/GenBank/DDBJ databases">
        <title>The Genome Sequence of Phytophthora parasitica IAC_01/95.</title>
        <authorList>
            <consortium name="The Broad Institute Genomics Platform"/>
            <person name="Russ C."/>
            <person name="Tyler B."/>
            <person name="Panabieres F."/>
            <person name="Shan W."/>
            <person name="Tripathy S."/>
            <person name="Grunwald N."/>
            <person name="Machado M."/>
            <person name="Johnson C.S."/>
            <person name="Arredondo F."/>
            <person name="Hong C."/>
            <person name="Coffey M."/>
            <person name="Young S.K."/>
            <person name="Zeng Q."/>
            <person name="Gargeya S."/>
            <person name="Fitzgerald M."/>
            <person name="Abouelleil A."/>
            <person name="Alvarado L."/>
            <person name="Chapman S.B."/>
            <person name="Gainer-Dewar J."/>
            <person name="Goldberg J."/>
            <person name="Griggs A."/>
            <person name="Gujja S."/>
            <person name="Hansen M."/>
            <person name="Howarth C."/>
            <person name="Imamovic A."/>
            <person name="Ireland A."/>
            <person name="Larimer J."/>
            <person name="McCowan C."/>
            <person name="Murphy C."/>
            <person name="Pearson M."/>
            <person name="Poon T.W."/>
            <person name="Priest M."/>
            <person name="Roberts A."/>
            <person name="Saif S."/>
            <person name="Shea T."/>
            <person name="Sykes S."/>
            <person name="Wortman J."/>
            <person name="Nusbaum C."/>
            <person name="Birren B."/>
        </authorList>
    </citation>
    <scope>NUCLEOTIDE SEQUENCE [LARGE SCALE GENOMIC DNA]</scope>
    <source>
        <strain evidence="1">IAC_01/95</strain>
    </source>
</reference>
<name>W2M328_PHYNI</name>
<dbReference type="AlphaFoldDB" id="W2M328"/>
<sequence>MTTTPLQTLTLDEKLQVSLKIRHDLICTITGRWNYPLVQE</sequence>
<gene>
    <name evidence="1" type="ORF">L914_21527</name>
</gene>
<proteinExistence type="predicted"/>
<dbReference type="EMBL" id="KI696774">
    <property type="protein sequence ID" value="ETM30797.1"/>
    <property type="molecule type" value="Genomic_DNA"/>
</dbReference>
<dbReference type="Proteomes" id="UP000054532">
    <property type="component" value="Unassembled WGS sequence"/>
</dbReference>